<dbReference type="Pfam" id="PF06942">
    <property type="entry name" value="GlpM"/>
    <property type="match status" value="1"/>
</dbReference>
<feature type="transmembrane region" description="Helical" evidence="1">
    <location>
        <begin position="88"/>
        <end position="108"/>
    </location>
</feature>
<keyword evidence="1" id="KW-0472">Membrane</keyword>
<reference evidence="2 3" key="1">
    <citation type="journal article" date="2013" name="Genome Announc.">
        <title>Genome Sequence of Sporolactobacillus laevolacticus DSM442, an Efficient Polymer-Grade D-Lactate Producer from Agricultural Waste Cottonseed as a Nitrogen Source.</title>
        <authorList>
            <person name="Wang H."/>
            <person name="Wang L."/>
            <person name="Ju J."/>
            <person name="Yu B."/>
            <person name="Ma Y."/>
        </authorList>
    </citation>
    <scope>NUCLEOTIDE SEQUENCE [LARGE SCALE GENOMIC DNA]</scope>
    <source>
        <strain evidence="2 3">DSM 442</strain>
    </source>
</reference>
<dbReference type="EMBL" id="AWTC01000005">
    <property type="protein sequence ID" value="EST12431.1"/>
    <property type="molecule type" value="Genomic_DNA"/>
</dbReference>
<organism evidence="2 3">
    <name type="scientific">Sporolactobacillus laevolacticus DSM 442</name>
    <dbReference type="NCBI Taxonomy" id="1395513"/>
    <lineage>
        <taxon>Bacteria</taxon>
        <taxon>Bacillati</taxon>
        <taxon>Bacillota</taxon>
        <taxon>Bacilli</taxon>
        <taxon>Bacillales</taxon>
        <taxon>Sporolactobacillaceae</taxon>
        <taxon>Sporolactobacillus</taxon>
    </lineage>
</organism>
<dbReference type="RefSeq" id="WP_023509738.1">
    <property type="nucleotide sequence ID" value="NZ_AWTC01000005.1"/>
</dbReference>
<gene>
    <name evidence="2" type="ORF">P343_07315</name>
</gene>
<name>V6IZX9_9BACL</name>
<dbReference type="Proteomes" id="UP000018296">
    <property type="component" value="Unassembled WGS sequence"/>
</dbReference>
<accession>V6IZX9</accession>
<dbReference type="OrthoDB" id="2735929at2"/>
<comment type="caution">
    <text evidence="2">The sequence shown here is derived from an EMBL/GenBank/DDBJ whole genome shotgun (WGS) entry which is preliminary data.</text>
</comment>
<proteinExistence type="predicted"/>
<keyword evidence="3" id="KW-1185">Reference proteome</keyword>
<keyword evidence="1" id="KW-1133">Transmembrane helix</keyword>
<dbReference type="PATRIC" id="fig|1395513.3.peg.1487"/>
<dbReference type="AlphaFoldDB" id="V6IZX9"/>
<evidence type="ECO:0000313" key="2">
    <source>
        <dbReference type="EMBL" id="EST12431.1"/>
    </source>
</evidence>
<sequence>MFLDYVLKLILGGTIIVLATYFSRSRHLFLSGIITLLPIMTLINMRLQMKNMTLKDFRLTQRNAIFGAIGAVILLLSVFILTNWIKPIHAVLISLAIYLIYMLMCKYFL</sequence>
<feature type="transmembrane region" description="Helical" evidence="1">
    <location>
        <begin position="28"/>
        <end position="45"/>
    </location>
</feature>
<evidence type="ECO:0000313" key="3">
    <source>
        <dbReference type="Proteomes" id="UP000018296"/>
    </source>
</evidence>
<protein>
    <submittedName>
        <fullName evidence="2">Membrane protein</fullName>
    </submittedName>
</protein>
<dbReference type="eggNOG" id="ENOG50339E5">
    <property type="taxonomic scope" value="Bacteria"/>
</dbReference>
<keyword evidence="1" id="KW-0812">Transmembrane</keyword>
<feature type="transmembrane region" description="Helical" evidence="1">
    <location>
        <begin position="65"/>
        <end position="82"/>
    </location>
</feature>
<evidence type="ECO:0000256" key="1">
    <source>
        <dbReference type="SAM" id="Phobius"/>
    </source>
</evidence>
<feature type="transmembrane region" description="Helical" evidence="1">
    <location>
        <begin position="5"/>
        <end position="22"/>
    </location>
</feature>
<dbReference type="InterPro" id="IPR009707">
    <property type="entry name" value="GlpM/YdgC"/>
</dbReference>